<evidence type="ECO:0000313" key="3">
    <source>
        <dbReference type="Proteomes" id="UP000602004"/>
    </source>
</evidence>
<gene>
    <name evidence="2" type="ORF">GCM10011400_64340</name>
</gene>
<keyword evidence="1" id="KW-0472">Membrane</keyword>
<protein>
    <submittedName>
        <fullName evidence="2">Uncharacterized protein</fullName>
    </submittedName>
</protein>
<keyword evidence="1" id="KW-0812">Transmembrane</keyword>
<accession>A0ABQ1NFM9</accession>
<name>A0ABQ1NFM9_9BURK</name>
<proteinExistence type="predicted"/>
<comment type="caution">
    <text evidence="2">The sequence shown here is derived from an EMBL/GenBank/DDBJ whole genome shotgun (WGS) entry which is preliminary data.</text>
</comment>
<organism evidence="2 3">
    <name type="scientific">Paraburkholderia caffeinilytica</name>
    <dbReference type="NCBI Taxonomy" id="1761016"/>
    <lineage>
        <taxon>Bacteria</taxon>
        <taxon>Pseudomonadati</taxon>
        <taxon>Pseudomonadota</taxon>
        <taxon>Betaproteobacteria</taxon>
        <taxon>Burkholderiales</taxon>
        <taxon>Burkholderiaceae</taxon>
        <taxon>Paraburkholderia</taxon>
    </lineage>
</organism>
<keyword evidence="1" id="KW-1133">Transmembrane helix</keyword>
<keyword evidence="3" id="KW-1185">Reference proteome</keyword>
<dbReference type="EMBL" id="BMHL01000017">
    <property type="protein sequence ID" value="GGC67584.1"/>
    <property type="molecule type" value="Genomic_DNA"/>
</dbReference>
<evidence type="ECO:0000313" key="2">
    <source>
        <dbReference type="EMBL" id="GGC67584.1"/>
    </source>
</evidence>
<feature type="transmembrane region" description="Helical" evidence="1">
    <location>
        <begin position="6"/>
        <end position="27"/>
    </location>
</feature>
<dbReference type="Proteomes" id="UP000602004">
    <property type="component" value="Unassembled WGS sequence"/>
</dbReference>
<reference evidence="3" key="1">
    <citation type="journal article" date="2019" name="Int. J. Syst. Evol. Microbiol.">
        <title>The Global Catalogue of Microorganisms (GCM) 10K type strain sequencing project: providing services to taxonomists for standard genome sequencing and annotation.</title>
        <authorList>
            <consortium name="The Broad Institute Genomics Platform"/>
            <consortium name="The Broad Institute Genome Sequencing Center for Infectious Disease"/>
            <person name="Wu L."/>
            <person name="Ma J."/>
        </authorList>
    </citation>
    <scope>NUCLEOTIDE SEQUENCE [LARGE SCALE GENOMIC DNA]</scope>
    <source>
        <strain evidence="3">CGMCC 1.15103</strain>
    </source>
</reference>
<sequence>MEFLFGLGVGGSFGACLGLLIAAMFRAGRDDVLETRFTEPDGTALRKAADSPDDSRIPC</sequence>
<evidence type="ECO:0000256" key="1">
    <source>
        <dbReference type="SAM" id="Phobius"/>
    </source>
</evidence>